<evidence type="ECO:0000313" key="2">
    <source>
        <dbReference type="EMBL" id="OSS54007.1"/>
    </source>
</evidence>
<keyword evidence="3" id="KW-1185">Reference proteome</keyword>
<accession>A0A1Y2MEU3</accession>
<sequence length="106" mass="11634">MAEPPPSHHTGSLSPESPQQLDTRALRRPQRDVQHQAPPLSSQNPGGGAPKPRVSDAVQRHITETQKITQLWNTITAAFAAAVDQHAESYTNLQEAKIAEELQQKL</sequence>
<reference evidence="2 3" key="1">
    <citation type="journal article" date="2017" name="Genome Announc.">
        <title>Genome sequence of the saprophytic ascomycete Epicoccum nigrum ICMP 19927 strain isolated from New Zealand.</title>
        <authorList>
            <person name="Fokin M."/>
            <person name="Fleetwood D."/>
            <person name="Weir B.S."/>
            <person name="Villas-Boas S.G."/>
        </authorList>
    </citation>
    <scope>NUCLEOTIDE SEQUENCE [LARGE SCALE GENOMIC DNA]</scope>
    <source>
        <strain evidence="2 3">ICMP 19927</strain>
    </source>
</reference>
<evidence type="ECO:0000256" key="1">
    <source>
        <dbReference type="SAM" id="MobiDB-lite"/>
    </source>
</evidence>
<proteinExistence type="predicted"/>
<dbReference type="EMBL" id="KZ107838">
    <property type="protein sequence ID" value="OSS54007.1"/>
    <property type="molecule type" value="Genomic_DNA"/>
</dbReference>
<name>A0A1Y2MEU3_EPING</name>
<gene>
    <name evidence="2" type="ORF">B5807_01332</name>
</gene>
<dbReference type="AlphaFoldDB" id="A0A1Y2MEU3"/>
<dbReference type="InParanoid" id="A0A1Y2MEU3"/>
<evidence type="ECO:0000313" key="3">
    <source>
        <dbReference type="Proteomes" id="UP000193240"/>
    </source>
</evidence>
<feature type="region of interest" description="Disordered" evidence="1">
    <location>
        <begin position="1"/>
        <end position="60"/>
    </location>
</feature>
<protein>
    <submittedName>
        <fullName evidence="2">Uncharacterized protein</fullName>
    </submittedName>
</protein>
<dbReference type="Proteomes" id="UP000193240">
    <property type="component" value="Unassembled WGS sequence"/>
</dbReference>
<feature type="compositionally biased region" description="Polar residues" evidence="1">
    <location>
        <begin position="9"/>
        <end position="22"/>
    </location>
</feature>
<organism evidence="2 3">
    <name type="scientific">Epicoccum nigrum</name>
    <name type="common">Soil fungus</name>
    <name type="synonym">Epicoccum purpurascens</name>
    <dbReference type="NCBI Taxonomy" id="105696"/>
    <lineage>
        <taxon>Eukaryota</taxon>
        <taxon>Fungi</taxon>
        <taxon>Dikarya</taxon>
        <taxon>Ascomycota</taxon>
        <taxon>Pezizomycotina</taxon>
        <taxon>Dothideomycetes</taxon>
        <taxon>Pleosporomycetidae</taxon>
        <taxon>Pleosporales</taxon>
        <taxon>Pleosporineae</taxon>
        <taxon>Didymellaceae</taxon>
        <taxon>Epicoccum</taxon>
    </lineage>
</organism>